<dbReference type="SUPFAM" id="SSF55811">
    <property type="entry name" value="Nudix"/>
    <property type="match status" value="1"/>
</dbReference>
<dbReference type="GO" id="GO:0016787">
    <property type="term" value="F:hydrolase activity"/>
    <property type="evidence" value="ECO:0007669"/>
    <property type="project" value="UniProtKB-KW"/>
</dbReference>
<keyword evidence="8" id="KW-1185">Reference proteome</keyword>
<evidence type="ECO:0000313" key="7">
    <source>
        <dbReference type="EMBL" id="GIJ72055.1"/>
    </source>
</evidence>
<evidence type="ECO:0000256" key="5">
    <source>
        <dbReference type="RuleBase" id="RU003476"/>
    </source>
</evidence>
<reference evidence="7" key="1">
    <citation type="submission" date="2021-01" db="EMBL/GenBank/DDBJ databases">
        <title>Whole genome shotgun sequence of Virgisporangium ochraceum NBRC 16418.</title>
        <authorList>
            <person name="Komaki H."/>
            <person name="Tamura T."/>
        </authorList>
    </citation>
    <scope>NUCLEOTIDE SEQUENCE</scope>
    <source>
        <strain evidence="7">NBRC 16418</strain>
    </source>
</reference>
<evidence type="ECO:0000256" key="3">
    <source>
        <dbReference type="ARBA" id="ARBA00022801"/>
    </source>
</evidence>
<dbReference type="AlphaFoldDB" id="A0A8J4EDY8"/>
<organism evidence="7 8">
    <name type="scientific">Virgisporangium ochraceum</name>
    <dbReference type="NCBI Taxonomy" id="65505"/>
    <lineage>
        <taxon>Bacteria</taxon>
        <taxon>Bacillati</taxon>
        <taxon>Actinomycetota</taxon>
        <taxon>Actinomycetes</taxon>
        <taxon>Micromonosporales</taxon>
        <taxon>Micromonosporaceae</taxon>
        <taxon>Virgisporangium</taxon>
    </lineage>
</organism>
<comment type="similarity">
    <text evidence="2 5">Belongs to the Nudix hydrolase family.</text>
</comment>
<evidence type="ECO:0000313" key="8">
    <source>
        <dbReference type="Proteomes" id="UP000635606"/>
    </source>
</evidence>
<evidence type="ECO:0000256" key="2">
    <source>
        <dbReference type="ARBA" id="ARBA00005582"/>
    </source>
</evidence>
<dbReference type="PROSITE" id="PS00893">
    <property type="entry name" value="NUDIX_BOX"/>
    <property type="match status" value="1"/>
</dbReference>
<comment type="caution">
    <text evidence="7">The sequence shown here is derived from an EMBL/GenBank/DDBJ whole genome shotgun (WGS) entry which is preliminary data.</text>
</comment>
<keyword evidence="4" id="KW-0460">Magnesium</keyword>
<keyword evidence="3 5" id="KW-0378">Hydrolase</keyword>
<proteinExistence type="inferred from homology"/>
<dbReference type="PROSITE" id="PS51462">
    <property type="entry name" value="NUDIX"/>
    <property type="match status" value="1"/>
</dbReference>
<dbReference type="Pfam" id="PF00293">
    <property type="entry name" value="NUDIX"/>
    <property type="match status" value="1"/>
</dbReference>
<evidence type="ECO:0000256" key="4">
    <source>
        <dbReference type="ARBA" id="ARBA00022842"/>
    </source>
</evidence>
<dbReference type="InterPro" id="IPR020476">
    <property type="entry name" value="Nudix_hydrolase"/>
</dbReference>
<sequence>MHNPYCTHCGTAFIDAGYPRTCPGCGEMTWQNPLPVAVTLVPVRVPGGTGPGGTGIVVVRRGIEPGYGKLGLPGGFMETGETWQEAAVRELREETTIHADPESVSIFDVLSSPGGYRLIVVTLLPARDEADLPPMVPNDETLEWLVVRGPEPLVFDTHMDSLNRYFASA</sequence>
<comment type="cofactor">
    <cofactor evidence="1">
        <name>Mg(2+)</name>
        <dbReference type="ChEBI" id="CHEBI:18420"/>
    </cofactor>
</comment>
<protein>
    <submittedName>
        <fullName evidence="7">DNA mismatch repair protein MutT</fullName>
    </submittedName>
</protein>
<dbReference type="PANTHER" id="PTHR43222:SF12">
    <property type="entry name" value="NUDIX HYDROLASE"/>
    <property type="match status" value="1"/>
</dbReference>
<dbReference type="Proteomes" id="UP000635606">
    <property type="component" value="Unassembled WGS sequence"/>
</dbReference>
<accession>A0A8J4EDY8</accession>
<dbReference type="PRINTS" id="PR00502">
    <property type="entry name" value="NUDIXFAMILY"/>
</dbReference>
<dbReference type="InterPro" id="IPR015797">
    <property type="entry name" value="NUDIX_hydrolase-like_dom_sf"/>
</dbReference>
<evidence type="ECO:0000259" key="6">
    <source>
        <dbReference type="PROSITE" id="PS51462"/>
    </source>
</evidence>
<evidence type="ECO:0000256" key="1">
    <source>
        <dbReference type="ARBA" id="ARBA00001946"/>
    </source>
</evidence>
<feature type="domain" description="Nudix hydrolase" evidence="6">
    <location>
        <begin position="33"/>
        <end position="169"/>
    </location>
</feature>
<dbReference type="RefSeq" id="WP_203931913.1">
    <property type="nucleotide sequence ID" value="NZ_BOPH01000095.1"/>
</dbReference>
<dbReference type="InterPro" id="IPR020084">
    <property type="entry name" value="NUDIX_hydrolase_CS"/>
</dbReference>
<gene>
    <name evidence="7" type="ORF">Voc01_069720</name>
</gene>
<dbReference type="InterPro" id="IPR000086">
    <property type="entry name" value="NUDIX_hydrolase_dom"/>
</dbReference>
<dbReference type="EMBL" id="BOPH01000095">
    <property type="protein sequence ID" value="GIJ72055.1"/>
    <property type="molecule type" value="Genomic_DNA"/>
</dbReference>
<dbReference type="Gene3D" id="3.90.79.10">
    <property type="entry name" value="Nucleoside Triphosphate Pyrophosphohydrolase"/>
    <property type="match status" value="1"/>
</dbReference>
<dbReference type="PANTHER" id="PTHR43222">
    <property type="entry name" value="NUDIX HYDROLASE 23"/>
    <property type="match status" value="1"/>
</dbReference>
<name>A0A8J4EDY8_9ACTN</name>